<reference evidence="1" key="1">
    <citation type="journal article" date="2012" name="J. Microbiol. Biotechnol.">
        <title>Ramlibacter ginsenosidimutans sp. nov., with ginsenoside-converting activity.</title>
        <authorList>
            <person name="Wang L."/>
            <person name="An D.S."/>
            <person name="Kim S.G."/>
            <person name="Jin F.X."/>
            <person name="Kim S.C."/>
            <person name="Lee S.T."/>
            <person name="Im W.T."/>
        </authorList>
    </citation>
    <scope>NUCLEOTIDE SEQUENCE</scope>
    <source>
        <strain evidence="1">KACC 17527</strain>
    </source>
</reference>
<sequence length="126" mass="14293">MPTNVRVIHPPDFLRARADGQVDLEMGKDLLQQVAAAAEPLGAYEVLIDIRDAVGRLTPDEVHELAGSLIQFRRTFLHKTAVLCPRDRFDNARFFSLLAASYGFRNIRAFLSYEDAMEWLMSPDQD</sequence>
<reference evidence="1" key="2">
    <citation type="submission" date="2021-01" db="EMBL/GenBank/DDBJ databases">
        <authorList>
            <person name="Kang M."/>
        </authorList>
    </citation>
    <scope>NUCLEOTIDE SEQUENCE</scope>
    <source>
        <strain evidence="1">KACC 17527</strain>
    </source>
</reference>
<comment type="caution">
    <text evidence="1">The sequence shown here is derived from an EMBL/GenBank/DDBJ whole genome shotgun (WGS) entry which is preliminary data.</text>
</comment>
<dbReference type="RefSeq" id="WP_201167620.1">
    <property type="nucleotide sequence ID" value="NZ_JAEPWM010000002.1"/>
</dbReference>
<dbReference type="Proteomes" id="UP000630528">
    <property type="component" value="Unassembled WGS sequence"/>
</dbReference>
<dbReference type="EMBL" id="JAEPWM010000002">
    <property type="protein sequence ID" value="MBK6005834.1"/>
    <property type="molecule type" value="Genomic_DNA"/>
</dbReference>
<name>A0A934TQT9_9BURK</name>
<protein>
    <recommendedName>
        <fullName evidence="3">STAS/SEC14 domain-containing protein</fullName>
    </recommendedName>
</protein>
<proteinExistence type="predicted"/>
<accession>A0A934TQT9</accession>
<gene>
    <name evidence="1" type="ORF">JJB11_06975</name>
</gene>
<dbReference type="AlphaFoldDB" id="A0A934TQT9"/>
<evidence type="ECO:0008006" key="3">
    <source>
        <dbReference type="Google" id="ProtNLM"/>
    </source>
</evidence>
<evidence type="ECO:0000313" key="1">
    <source>
        <dbReference type="EMBL" id="MBK6005834.1"/>
    </source>
</evidence>
<evidence type="ECO:0000313" key="2">
    <source>
        <dbReference type="Proteomes" id="UP000630528"/>
    </source>
</evidence>
<keyword evidence="2" id="KW-1185">Reference proteome</keyword>
<organism evidence="1 2">
    <name type="scientific">Ramlibacter ginsenosidimutans</name>
    <dbReference type="NCBI Taxonomy" id="502333"/>
    <lineage>
        <taxon>Bacteria</taxon>
        <taxon>Pseudomonadati</taxon>
        <taxon>Pseudomonadota</taxon>
        <taxon>Betaproteobacteria</taxon>
        <taxon>Burkholderiales</taxon>
        <taxon>Comamonadaceae</taxon>
        <taxon>Ramlibacter</taxon>
    </lineage>
</organism>